<dbReference type="InterPro" id="IPR040746">
    <property type="entry name" value="THO1_MOS11_C"/>
</dbReference>
<keyword evidence="1" id="KW-0597">Phosphoprotein</keyword>
<evidence type="ECO:0000313" key="6">
    <source>
        <dbReference type="Proteomes" id="UP001338582"/>
    </source>
</evidence>
<accession>A0AAX4HEB2</accession>
<dbReference type="PANTHER" id="PTHR46551:SF1">
    <property type="entry name" value="SAP DOMAIN-CONTAINING RIBONUCLEOPROTEIN"/>
    <property type="match status" value="1"/>
</dbReference>
<feature type="compositionally biased region" description="Basic residues" evidence="3">
    <location>
        <begin position="168"/>
        <end position="190"/>
    </location>
</feature>
<dbReference type="KEGG" id="asau:88175296"/>
<dbReference type="PROSITE" id="PS50800">
    <property type="entry name" value="SAP"/>
    <property type="match status" value="1"/>
</dbReference>
<feature type="domain" description="SAP" evidence="4">
    <location>
        <begin position="4"/>
        <end position="38"/>
    </location>
</feature>
<evidence type="ECO:0000256" key="2">
    <source>
        <dbReference type="ARBA" id="ARBA00046328"/>
    </source>
</evidence>
<dbReference type="PANTHER" id="PTHR46551">
    <property type="entry name" value="SAP DOMAIN-CONTAINING RIBONUCLEOPROTEIN"/>
    <property type="match status" value="1"/>
</dbReference>
<evidence type="ECO:0000256" key="3">
    <source>
        <dbReference type="SAM" id="MobiDB-lite"/>
    </source>
</evidence>
<feature type="region of interest" description="Disordered" evidence="3">
    <location>
        <begin position="34"/>
        <end position="105"/>
    </location>
</feature>
<feature type="compositionally biased region" description="Basic and acidic residues" evidence="3">
    <location>
        <begin position="88"/>
        <end position="105"/>
    </location>
</feature>
<dbReference type="Proteomes" id="UP001338582">
    <property type="component" value="Chromosome 5"/>
</dbReference>
<dbReference type="Pfam" id="PF18592">
    <property type="entry name" value="Tho1_MOS11_C"/>
    <property type="match status" value="1"/>
</dbReference>
<dbReference type="GeneID" id="88175296"/>
<feature type="region of interest" description="Disordered" evidence="3">
    <location>
        <begin position="165"/>
        <end position="190"/>
    </location>
</feature>
<gene>
    <name evidence="5" type="ORF">PUMCH_004235</name>
</gene>
<dbReference type="AlphaFoldDB" id="A0AAX4HEB2"/>
<dbReference type="RefSeq" id="XP_062879249.1">
    <property type="nucleotide sequence ID" value="XM_063023179.1"/>
</dbReference>
<dbReference type="GO" id="GO:0005634">
    <property type="term" value="C:nucleus"/>
    <property type="evidence" value="ECO:0007669"/>
    <property type="project" value="TreeGrafter"/>
</dbReference>
<dbReference type="InterPro" id="IPR003034">
    <property type="entry name" value="SAP_dom"/>
</dbReference>
<proteinExistence type="inferred from homology"/>
<evidence type="ECO:0000256" key="1">
    <source>
        <dbReference type="ARBA" id="ARBA00022553"/>
    </source>
</evidence>
<evidence type="ECO:0000313" key="5">
    <source>
        <dbReference type="EMBL" id="WPK26870.1"/>
    </source>
</evidence>
<feature type="compositionally biased region" description="Basic and acidic residues" evidence="3">
    <location>
        <begin position="50"/>
        <end position="61"/>
    </location>
</feature>
<dbReference type="SUPFAM" id="SSF68906">
    <property type="entry name" value="SAP domain"/>
    <property type="match status" value="1"/>
</dbReference>
<dbReference type="GO" id="GO:0016973">
    <property type="term" value="P:poly(A)+ mRNA export from nucleus"/>
    <property type="evidence" value="ECO:0007669"/>
    <property type="project" value="TreeGrafter"/>
</dbReference>
<evidence type="ECO:0000259" key="4">
    <source>
        <dbReference type="PROSITE" id="PS50800"/>
    </source>
</evidence>
<organism evidence="5 6">
    <name type="scientific">Australozyma saopauloensis</name>
    <dbReference type="NCBI Taxonomy" id="291208"/>
    <lineage>
        <taxon>Eukaryota</taxon>
        <taxon>Fungi</taxon>
        <taxon>Dikarya</taxon>
        <taxon>Ascomycota</taxon>
        <taxon>Saccharomycotina</taxon>
        <taxon>Pichiomycetes</taxon>
        <taxon>Metschnikowiaceae</taxon>
        <taxon>Australozyma</taxon>
    </lineage>
</organism>
<dbReference type="InterPro" id="IPR036361">
    <property type="entry name" value="SAP_dom_sf"/>
</dbReference>
<sequence>MSELSALTVAQLKEALKEKGLSVDGKKADLVARLTEAQESTNELDEVEEEKAPQEEAKDDAPEAEVPAIAAEKAAEPEQAAAAEPAAETEKEEKPEKKVLTPEERKQMAVDLLTKKIKRAEKFGDEAAATAAKKDLARVEKFGVDPSTALAKEIGALNRDVNTELSNKKFRRGNGKGKGKGKGKVSKNEA</sequence>
<dbReference type="Gene3D" id="1.10.720.30">
    <property type="entry name" value="SAP domain"/>
    <property type="match status" value="1"/>
</dbReference>
<dbReference type="EMBL" id="CP138898">
    <property type="protein sequence ID" value="WPK26870.1"/>
    <property type="molecule type" value="Genomic_DNA"/>
</dbReference>
<feature type="compositionally biased region" description="Low complexity" evidence="3">
    <location>
        <begin position="64"/>
        <end position="86"/>
    </location>
</feature>
<dbReference type="Pfam" id="PF02037">
    <property type="entry name" value="SAP"/>
    <property type="match status" value="1"/>
</dbReference>
<name>A0AAX4HEB2_9ASCO</name>
<dbReference type="SMART" id="SM00513">
    <property type="entry name" value="SAP"/>
    <property type="match status" value="1"/>
</dbReference>
<dbReference type="InterPro" id="IPR052240">
    <property type="entry name" value="SAP_domain_ribonucleoprotein"/>
</dbReference>
<protein>
    <recommendedName>
        <fullName evidence="4">SAP domain-containing protein</fullName>
    </recommendedName>
</protein>
<keyword evidence="6" id="KW-1185">Reference proteome</keyword>
<reference evidence="5 6" key="1">
    <citation type="submission" date="2023-10" db="EMBL/GenBank/DDBJ databases">
        <title>Draft Genome Sequence of Candida saopaulonensis from a very Premature Infant with Sepsis.</title>
        <authorList>
            <person name="Ning Y."/>
            <person name="Dai R."/>
            <person name="Xiao M."/>
            <person name="Xu Y."/>
            <person name="Yan Q."/>
            <person name="Zhang L."/>
        </authorList>
    </citation>
    <scope>NUCLEOTIDE SEQUENCE [LARGE SCALE GENOMIC DNA]</scope>
    <source>
        <strain evidence="5 6">19XY460</strain>
    </source>
</reference>
<comment type="similarity">
    <text evidence="2">Belongs to the SAP domain-containing ribonucleoprotein family.</text>
</comment>